<dbReference type="InterPro" id="IPR036388">
    <property type="entry name" value="WH-like_DNA-bd_sf"/>
</dbReference>
<dbReference type="Proteomes" id="UP000029500">
    <property type="component" value="Chromosome"/>
</dbReference>
<dbReference type="InterPro" id="IPR036390">
    <property type="entry name" value="WH_DNA-bd_sf"/>
</dbReference>
<dbReference type="STRING" id="189425.PGRAT_29345"/>
<keyword evidence="4" id="KW-0804">Transcription</keyword>
<dbReference type="PANTHER" id="PTHR24567:SF28">
    <property type="entry name" value="LISTERIOLYSIN REGULATORY PROTEIN"/>
    <property type="match status" value="1"/>
</dbReference>
<dbReference type="InterPro" id="IPR018490">
    <property type="entry name" value="cNMP-bd_dom_sf"/>
</dbReference>
<name>A0A089MI89_9BACL</name>
<dbReference type="HOGENOM" id="CLU_075053_4_0_9"/>
<evidence type="ECO:0000256" key="4">
    <source>
        <dbReference type="ARBA" id="ARBA00023163"/>
    </source>
</evidence>
<evidence type="ECO:0000256" key="3">
    <source>
        <dbReference type="ARBA" id="ARBA00023159"/>
    </source>
</evidence>
<dbReference type="Pfam" id="PF13545">
    <property type="entry name" value="HTH_Crp_2"/>
    <property type="match status" value="1"/>
</dbReference>
<evidence type="ECO:0000313" key="7">
    <source>
        <dbReference type="EMBL" id="AIQ71228.1"/>
    </source>
</evidence>
<evidence type="ECO:0000313" key="8">
    <source>
        <dbReference type="Proteomes" id="UP000029500"/>
    </source>
</evidence>
<dbReference type="InterPro" id="IPR012318">
    <property type="entry name" value="HTH_CRP"/>
</dbReference>
<dbReference type="Gene3D" id="1.10.10.10">
    <property type="entry name" value="Winged helix-like DNA-binding domain superfamily/Winged helix DNA-binding domain"/>
    <property type="match status" value="1"/>
</dbReference>
<evidence type="ECO:0000256" key="2">
    <source>
        <dbReference type="ARBA" id="ARBA00023125"/>
    </source>
</evidence>
<dbReference type="Pfam" id="PF00027">
    <property type="entry name" value="cNMP_binding"/>
    <property type="match status" value="1"/>
</dbReference>
<organism evidence="7 8">
    <name type="scientific">Paenibacillus graminis</name>
    <dbReference type="NCBI Taxonomy" id="189425"/>
    <lineage>
        <taxon>Bacteria</taxon>
        <taxon>Bacillati</taxon>
        <taxon>Bacillota</taxon>
        <taxon>Bacilli</taxon>
        <taxon>Bacillales</taxon>
        <taxon>Paenibacillaceae</taxon>
        <taxon>Paenibacillus</taxon>
    </lineage>
</organism>
<keyword evidence="2" id="KW-0238">DNA-binding</keyword>
<evidence type="ECO:0000259" key="6">
    <source>
        <dbReference type="PROSITE" id="PS51063"/>
    </source>
</evidence>
<dbReference type="InterPro" id="IPR050397">
    <property type="entry name" value="Env_Response_Regulators"/>
</dbReference>
<evidence type="ECO:0000259" key="5">
    <source>
        <dbReference type="PROSITE" id="PS50042"/>
    </source>
</evidence>
<protein>
    <recommendedName>
        <fullName evidence="9">Crp/Fnr family transcriptional regulator</fullName>
    </recommendedName>
</protein>
<dbReference type="GO" id="GO:0003700">
    <property type="term" value="F:DNA-binding transcription factor activity"/>
    <property type="evidence" value="ECO:0007669"/>
    <property type="project" value="TreeGrafter"/>
</dbReference>
<feature type="domain" description="Cyclic nucleotide-binding" evidence="5">
    <location>
        <begin position="18"/>
        <end position="121"/>
    </location>
</feature>
<keyword evidence="1" id="KW-0805">Transcription regulation</keyword>
<dbReference type="SUPFAM" id="SSF51206">
    <property type="entry name" value="cAMP-binding domain-like"/>
    <property type="match status" value="1"/>
</dbReference>
<dbReference type="AlphaFoldDB" id="A0A089MI89"/>
<keyword evidence="3" id="KW-0010">Activator</keyword>
<dbReference type="OrthoDB" id="9798104at2"/>
<evidence type="ECO:0000256" key="1">
    <source>
        <dbReference type="ARBA" id="ARBA00023015"/>
    </source>
</evidence>
<dbReference type="InterPro" id="IPR000595">
    <property type="entry name" value="cNMP-bd_dom"/>
</dbReference>
<dbReference type="SMART" id="SM00419">
    <property type="entry name" value="HTH_CRP"/>
    <property type="match status" value="1"/>
</dbReference>
<accession>A0A089MI89</accession>
<dbReference type="CDD" id="cd00038">
    <property type="entry name" value="CAP_ED"/>
    <property type="match status" value="1"/>
</dbReference>
<dbReference type="InterPro" id="IPR014710">
    <property type="entry name" value="RmlC-like_jellyroll"/>
</dbReference>
<dbReference type="KEGG" id="pgm:PGRAT_29345"/>
<sequence length="236" mass="26615">MMNCNACESLSCVRGVPVFEALSDKELFIIESIIESHHYNRGNQVFREGEESDSLFVVKSGLIKLTQSNEEGKQHVVRYLFPGDYFGQFALLHHKQNNFTAEIVESGSVCRLRRKDFLPLLEQNVSLAFSFLMSMSEQLQQAEETAGVMHMFEVETRLARLLVKLTSSNKTGTFSPTRNQVIELPSAKKEIAAMIGTTAETLSRKLHKLEAKNIIAVHKRSVEIIDMEALCRIGGY</sequence>
<gene>
    <name evidence="7" type="ORF">PGRAT_29345</name>
</gene>
<keyword evidence="8" id="KW-1185">Reference proteome</keyword>
<dbReference type="Gene3D" id="2.60.120.10">
    <property type="entry name" value="Jelly Rolls"/>
    <property type="match status" value="1"/>
</dbReference>
<reference evidence="7 8" key="1">
    <citation type="submission" date="2014-08" db="EMBL/GenBank/DDBJ databases">
        <title>Comparative genomics of the Paenibacillus odorifer group.</title>
        <authorList>
            <person name="den Bakker H.C."/>
            <person name="Tsai Y.-C."/>
            <person name="Martin N."/>
            <person name="Korlach J."/>
            <person name="Wiedmann M."/>
        </authorList>
    </citation>
    <scope>NUCLEOTIDE SEQUENCE [LARGE SCALE GENOMIC DNA]</scope>
    <source>
        <strain evidence="7 8">DSM 15220</strain>
    </source>
</reference>
<dbReference type="PROSITE" id="PS50042">
    <property type="entry name" value="CNMP_BINDING_3"/>
    <property type="match status" value="1"/>
</dbReference>
<dbReference type="SUPFAM" id="SSF46785">
    <property type="entry name" value="Winged helix' DNA-binding domain"/>
    <property type="match status" value="1"/>
</dbReference>
<dbReference type="GO" id="GO:0005829">
    <property type="term" value="C:cytosol"/>
    <property type="evidence" value="ECO:0007669"/>
    <property type="project" value="TreeGrafter"/>
</dbReference>
<proteinExistence type="predicted"/>
<dbReference type="EMBL" id="CP009287">
    <property type="protein sequence ID" value="AIQ71228.1"/>
    <property type="molecule type" value="Genomic_DNA"/>
</dbReference>
<dbReference type="SMART" id="SM00100">
    <property type="entry name" value="cNMP"/>
    <property type="match status" value="1"/>
</dbReference>
<dbReference type="PANTHER" id="PTHR24567">
    <property type="entry name" value="CRP FAMILY TRANSCRIPTIONAL REGULATORY PROTEIN"/>
    <property type="match status" value="1"/>
</dbReference>
<evidence type="ECO:0008006" key="9">
    <source>
        <dbReference type="Google" id="ProtNLM"/>
    </source>
</evidence>
<dbReference type="eggNOG" id="COG0664">
    <property type="taxonomic scope" value="Bacteria"/>
</dbReference>
<dbReference type="PROSITE" id="PS51063">
    <property type="entry name" value="HTH_CRP_2"/>
    <property type="match status" value="1"/>
</dbReference>
<dbReference type="PRINTS" id="PR00034">
    <property type="entry name" value="HTHCRP"/>
</dbReference>
<dbReference type="GO" id="GO:0003677">
    <property type="term" value="F:DNA binding"/>
    <property type="evidence" value="ECO:0007669"/>
    <property type="project" value="UniProtKB-KW"/>
</dbReference>
<dbReference type="RefSeq" id="WP_025706590.1">
    <property type="nucleotide sequence ID" value="NZ_CP009287.1"/>
</dbReference>
<feature type="domain" description="HTH crp-type" evidence="6">
    <location>
        <begin position="152"/>
        <end position="228"/>
    </location>
</feature>